<feature type="signal peptide" evidence="1">
    <location>
        <begin position="1"/>
        <end position="19"/>
    </location>
</feature>
<evidence type="ECO:0000256" key="1">
    <source>
        <dbReference type="SAM" id="SignalP"/>
    </source>
</evidence>
<proteinExistence type="predicted"/>
<gene>
    <name evidence="2" type="ORF">SAMN04244579_00393</name>
</gene>
<dbReference type="AlphaFoldDB" id="A0A1H6QFZ4"/>
<organism evidence="2 3">
    <name type="scientific">Azotobacter beijerinckii</name>
    <dbReference type="NCBI Taxonomy" id="170623"/>
    <lineage>
        <taxon>Bacteria</taxon>
        <taxon>Pseudomonadati</taxon>
        <taxon>Pseudomonadota</taxon>
        <taxon>Gammaproteobacteria</taxon>
        <taxon>Pseudomonadales</taxon>
        <taxon>Pseudomonadaceae</taxon>
        <taxon>Azotobacter</taxon>
    </lineage>
</organism>
<evidence type="ECO:0000313" key="2">
    <source>
        <dbReference type="EMBL" id="SEI42651.1"/>
    </source>
</evidence>
<keyword evidence="1" id="KW-0732">Signal</keyword>
<feature type="chain" id="PRO_5011794419" evidence="1">
    <location>
        <begin position="20"/>
        <end position="114"/>
    </location>
</feature>
<accession>A0A1H6QFZ4</accession>
<dbReference type="Pfam" id="PF09694">
    <property type="entry name" value="Gcw_chp"/>
    <property type="match status" value="1"/>
</dbReference>
<evidence type="ECO:0000313" key="3">
    <source>
        <dbReference type="Proteomes" id="UP000199005"/>
    </source>
</evidence>
<name>A0A1H6QFZ4_9GAMM</name>
<dbReference type="STRING" id="170623.SAMN04244579_00393"/>
<protein>
    <submittedName>
        <fullName evidence="2">Uncharacterized protein</fullName>
    </submittedName>
</protein>
<dbReference type="InterPro" id="IPR010239">
    <property type="entry name" value="CHP02001"/>
</dbReference>
<dbReference type="NCBIfam" id="TIGR02001">
    <property type="entry name" value="gcw_chp"/>
    <property type="match status" value="1"/>
</dbReference>
<sequence length="114" mass="12457">MTIKHYALTTLATASLTLAADQPRAMPHTFTASLGPFSEYRFRGIDQTFDRPPLQGGFDCSHASGFHTGNWNSNLSSGPGYYPGGRLEKDFCGGDKTRGGDFPHTNQAIKFTMH</sequence>
<dbReference type="Proteomes" id="UP000199005">
    <property type="component" value="Unassembled WGS sequence"/>
</dbReference>
<reference evidence="2 3" key="1">
    <citation type="submission" date="2016-10" db="EMBL/GenBank/DDBJ databases">
        <authorList>
            <person name="de Groot N.N."/>
        </authorList>
    </citation>
    <scope>NUCLEOTIDE SEQUENCE [LARGE SCALE GENOMIC DNA]</scope>
    <source>
        <strain evidence="2 3">DSM 1041</strain>
    </source>
</reference>
<dbReference type="EMBL" id="FNYO01000003">
    <property type="protein sequence ID" value="SEI42651.1"/>
    <property type="molecule type" value="Genomic_DNA"/>
</dbReference>
<dbReference type="RefSeq" id="WP_090896643.1">
    <property type="nucleotide sequence ID" value="NZ_FNYO01000003.1"/>
</dbReference>